<dbReference type="Gene3D" id="3.30.1120.80">
    <property type="match status" value="1"/>
</dbReference>
<proteinExistence type="predicted"/>
<dbReference type="RefSeq" id="WP_379663032.1">
    <property type="nucleotide sequence ID" value="NZ_JBHUDG010000019.1"/>
</dbReference>
<dbReference type="InterPro" id="IPR017850">
    <property type="entry name" value="Alkaline_phosphatase_core_sf"/>
</dbReference>
<gene>
    <name evidence="7" type="ORF">ACFSAH_12245</name>
</gene>
<evidence type="ECO:0000256" key="1">
    <source>
        <dbReference type="ARBA" id="ARBA00004651"/>
    </source>
</evidence>
<reference evidence="8" key="1">
    <citation type="journal article" date="2019" name="Int. J. Syst. Evol. Microbiol.">
        <title>The Global Catalogue of Microorganisms (GCM) 10K type strain sequencing project: providing services to taxonomists for standard genome sequencing and annotation.</title>
        <authorList>
            <consortium name="The Broad Institute Genomics Platform"/>
            <consortium name="The Broad Institute Genome Sequencing Center for Infectious Disease"/>
            <person name="Wu L."/>
            <person name="Ma J."/>
        </authorList>
    </citation>
    <scope>NUCLEOTIDE SEQUENCE [LARGE SCALE GENOMIC DNA]</scope>
    <source>
        <strain evidence="8">CCUG 53762</strain>
    </source>
</reference>
<evidence type="ECO:0000256" key="2">
    <source>
        <dbReference type="ARBA" id="ARBA00022475"/>
    </source>
</evidence>
<keyword evidence="3" id="KW-0812">Transmembrane</keyword>
<dbReference type="Gene3D" id="3.40.720.10">
    <property type="entry name" value="Alkaline Phosphatase, subunit A"/>
    <property type="match status" value="1"/>
</dbReference>
<dbReference type="EC" id="2.7.8.-" evidence="7"/>
<dbReference type="InterPro" id="IPR000917">
    <property type="entry name" value="Sulfatase_N"/>
</dbReference>
<sequence>MNPSQVYFSNTPILNHSSLNANWLLISTYLKNSDDKNPFIYFSKEEANTIVDSLYSVKKDTTIKIIDNNNPNVVLFIIESFTADVVAELEGEVNVTPHFSKIIEDGLLFTNIYSSSDRTDKGIISILSAFPSQGSKSIIKENEKQEKLPSIPTELRKATYNTSFFYGGYSEFSNFKSYILSHQFQHLEDADLYERKDLTSKWGAYDEVTFNRHLNYLNKEKQPFFSTLLTLTNHEPFALPQKGQFGNKTVEDKFRSTSYYTSKHLFEYLNKAKKESWYKNTIFIFVADHGHRLPKNENEIYNPNRYHIPLLIYGEPLKKEFRGKKINTIGNQTDIAATLLAQLNLSSKQFKYSKNLMNPYAKSFSFYVWQDGFGFIDHQGSLSFDREANKTIYTNPKNIQQNQYKYYLNNGKALMQSVYQNYLDNQYQ</sequence>
<keyword evidence="2" id="KW-1003">Cell membrane</keyword>
<dbReference type="PANTHER" id="PTHR47371">
    <property type="entry name" value="LIPOTEICHOIC ACID SYNTHASE"/>
    <property type="match status" value="1"/>
</dbReference>
<accession>A0ABW4IFB6</accession>
<dbReference type="CDD" id="cd16015">
    <property type="entry name" value="LTA_synthase"/>
    <property type="match status" value="1"/>
</dbReference>
<feature type="domain" description="Sulfatase N-terminal" evidence="6">
    <location>
        <begin position="71"/>
        <end position="344"/>
    </location>
</feature>
<dbReference type="PANTHER" id="PTHR47371:SF3">
    <property type="entry name" value="PHOSPHOGLYCEROL TRANSFERASE I"/>
    <property type="match status" value="1"/>
</dbReference>
<name>A0ABW4IFB6_9SPHI</name>
<evidence type="ECO:0000313" key="7">
    <source>
        <dbReference type="EMBL" id="MFD1630654.1"/>
    </source>
</evidence>
<dbReference type="Proteomes" id="UP001597118">
    <property type="component" value="Unassembled WGS sequence"/>
</dbReference>
<organism evidence="7 8">
    <name type="scientific">Pseudopedobacter beijingensis</name>
    <dbReference type="NCBI Taxonomy" id="1207056"/>
    <lineage>
        <taxon>Bacteria</taxon>
        <taxon>Pseudomonadati</taxon>
        <taxon>Bacteroidota</taxon>
        <taxon>Sphingobacteriia</taxon>
        <taxon>Sphingobacteriales</taxon>
        <taxon>Sphingobacteriaceae</taxon>
        <taxon>Pseudopedobacter</taxon>
    </lineage>
</organism>
<evidence type="ECO:0000256" key="3">
    <source>
        <dbReference type="ARBA" id="ARBA00022692"/>
    </source>
</evidence>
<evidence type="ECO:0000256" key="4">
    <source>
        <dbReference type="ARBA" id="ARBA00022989"/>
    </source>
</evidence>
<evidence type="ECO:0000256" key="5">
    <source>
        <dbReference type="ARBA" id="ARBA00023136"/>
    </source>
</evidence>
<comment type="subcellular location">
    <subcellularLocation>
        <location evidence="1">Cell membrane</location>
        <topology evidence="1">Multi-pass membrane protein</topology>
    </subcellularLocation>
</comment>
<dbReference type="EMBL" id="JBHUDG010000019">
    <property type="protein sequence ID" value="MFD1630654.1"/>
    <property type="molecule type" value="Genomic_DNA"/>
</dbReference>
<keyword evidence="7" id="KW-0808">Transferase</keyword>
<dbReference type="SUPFAM" id="SSF53649">
    <property type="entry name" value="Alkaline phosphatase-like"/>
    <property type="match status" value="1"/>
</dbReference>
<dbReference type="InterPro" id="IPR050448">
    <property type="entry name" value="OpgB/LTA_synthase_biosynth"/>
</dbReference>
<keyword evidence="4" id="KW-1133">Transmembrane helix</keyword>
<evidence type="ECO:0000259" key="6">
    <source>
        <dbReference type="Pfam" id="PF00884"/>
    </source>
</evidence>
<protein>
    <submittedName>
        <fullName evidence="7">LTA synthase family protein</fullName>
        <ecNumber evidence="7">2.7.8.-</ecNumber>
    </submittedName>
</protein>
<keyword evidence="5" id="KW-0472">Membrane</keyword>
<keyword evidence="8" id="KW-1185">Reference proteome</keyword>
<comment type="caution">
    <text evidence="7">The sequence shown here is derived from an EMBL/GenBank/DDBJ whole genome shotgun (WGS) entry which is preliminary data.</text>
</comment>
<dbReference type="Pfam" id="PF00884">
    <property type="entry name" value="Sulfatase"/>
    <property type="match status" value="1"/>
</dbReference>
<evidence type="ECO:0000313" key="8">
    <source>
        <dbReference type="Proteomes" id="UP001597118"/>
    </source>
</evidence>
<dbReference type="GO" id="GO:0016740">
    <property type="term" value="F:transferase activity"/>
    <property type="evidence" value="ECO:0007669"/>
    <property type="project" value="UniProtKB-KW"/>
</dbReference>